<reference evidence="2" key="1">
    <citation type="submission" date="2022-11" db="UniProtKB">
        <authorList>
            <consortium name="WormBaseParasite"/>
        </authorList>
    </citation>
    <scope>IDENTIFICATION</scope>
</reference>
<evidence type="ECO:0000313" key="2">
    <source>
        <dbReference type="WBParaSite" id="JU765_v2.g1612.t1"/>
    </source>
</evidence>
<evidence type="ECO:0000313" key="1">
    <source>
        <dbReference type="Proteomes" id="UP000887576"/>
    </source>
</evidence>
<dbReference type="WBParaSite" id="JU765_v2.g1612.t1">
    <property type="protein sequence ID" value="JU765_v2.g1612.t1"/>
    <property type="gene ID" value="JU765_v2.g1612"/>
</dbReference>
<name>A0AC34QGG6_9BILA</name>
<organism evidence="1 2">
    <name type="scientific">Panagrolaimus sp. JU765</name>
    <dbReference type="NCBI Taxonomy" id="591449"/>
    <lineage>
        <taxon>Eukaryota</taxon>
        <taxon>Metazoa</taxon>
        <taxon>Ecdysozoa</taxon>
        <taxon>Nematoda</taxon>
        <taxon>Chromadorea</taxon>
        <taxon>Rhabditida</taxon>
        <taxon>Tylenchina</taxon>
        <taxon>Panagrolaimomorpha</taxon>
        <taxon>Panagrolaimoidea</taxon>
        <taxon>Panagrolaimidae</taxon>
        <taxon>Panagrolaimus</taxon>
    </lineage>
</organism>
<sequence>MFTLLDFSIFGGFLCLSLFVGLYHAVIAKFGKQKIVHSESADFLIGERNLPLIPVCLSLLTTFISGVALIGVPSEIYLRGIVSAVAFLGLAISFAIVGIFVVPIFYKLKFISIYEYFELRFDSKLLRKIGSILFMFSTLFYMAVVMYAPSVALSNVTNVEVWPLILSIGVVSTIYTAIGGIKAVIWTDTLQAAFMYIGVGTLVIKGVIDSGGLLKVIEIAEEEGRLGHSFFKFNPTPFQSIGVVSTIYTAIGGIKAVIWTDTLQAAFMYIGVGTLVIKGVIDSGGLLRVIEIAEEEGRLGHSFFKFNPTPFQYNSFWITTIGGIFHWCCFNGLNQMAIQRYCSMKSIKHARMVIGFTVPAFILLGGTSYLIGIVMLAYFYGCDPVTYGAVKTPDQISILMAVKVLSIIPGLPGIFLAAIYAATLSTISGGMNSIAAVLFEDFLKEKYKHWTENEKTLCLKIITTIFGILATGLSFLCGYMGGIYLALMTVLTAATGPLVGLFFLGIFFPKANKNGAFAGVIVAAILMTICSTCNIIEKPYRNYVLPYTQNTGNPNCVGIIKNSSVIFKTVLLEDYMKSEVDLHYGDPEASLFSKVSPFSYALI</sequence>
<proteinExistence type="predicted"/>
<protein>
    <submittedName>
        <fullName evidence="2">Sodium-coupled monocarboxylate transporter 1</fullName>
    </submittedName>
</protein>
<accession>A0AC34QGG6</accession>
<dbReference type="Proteomes" id="UP000887576">
    <property type="component" value="Unplaced"/>
</dbReference>